<sequence>MGTVIISKVYKGVIHMKLENGWETSFLEVVQNSEFKKDAILSQLLFADGEEVEELVDDYGYEEIIEREHDDELAGILGEELFSEMERNVFLSSQPEEKLISFVNGLGFHVLDWIVLLETEFGIDSANFTSDAVKMLEKRFRQFPYIEEKTIFDMKLEETMDVLESVTGLHLKEKMGM</sequence>
<dbReference type="Proteomes" id="UP000222054">
    <property type="component" value="Unassembled WGS sequence"/>
</dbReference>
<proteinExistence type="predicted"/>
<accession>A0A2B9E1T5</accession>
<evidence type="ECO:0000313" key="1">
    <source>
        <dbReference type="EMBL" id="PGM93279.1"/>
    </source>
</evidence>
<dbReference type="EMBL" id="NUHO01000049">
    <property type="protein sequence ID" value="PGM93279.1"/>
    <property type="molecule type" value="Genomic_DNA"/>
</dbReference>
<reference evidence="1 2" key="1">
    <citation type="submission" date="2017-09" db="EMBL/GenBank/DDBJ databases">
        <title>Large-scale bioinformatics analysis of Bacillus genomes uncovers conserved roles of natural products in bacterial physiology.</title>
        <authorList>
            <consortium name="Agbiome Team Llc"/>
            <person name="Bleich R.M."/>
            <person name="Grubbs K.J."/>
            <person name="Santa Maria K.C."/>
            <person name="Allen S.E."/>
            <person name="Farag S."/>
            <person name="Shank E.A."/>
            <person name="Bowers A."/>
        </authorList>
    </citation>
    <scope>NUCLEOTIDE SEQUENCE [LARGE SCALE GENOMIC DNA]</scope>
    <source>
        <strain evidence="1 2">AFS053130</strain>
    </source>
</reference>
<dbReference type="AlphaFoldDB" id="A0A2B9E1T5"/>
<comment type="caution">
    <text evidence="1">The sequence shown here is derived from an EMBL/GenBank/DDBJ whole genome shotgun (WGS) entry which is preliminary data.</text>
</comment>
<evidence type="ECO:0008006" key="3">
    <source>
        <dbReference type="Google" id="ProtNLM"/>
    </source>
</evidence>
<protein>
    <recommendedName>
        <fullName evidence="3">Group-specific protein</fullName>
    </recommendedName>
</protein>
<evidence type="ECO:0000313" key="2">
    <source>
        <dbReference type="Proteomes" id="UP000222054"/>
    </source>
</evidence>
<gene>
    <name evidence="1" type="ORF">CN958_12830</name>
</gene>
<name>A0A2B9E1T5_BACCE</name>
<organism evidence="1 2">
    <name type="scientific">Bacillus cereus</name>
    <dbReference type="NCBI Taxonomy" id="1396"/>
    <lineage>
        <taxon>Bacteria</taxon>
        <taxon>Bacillati</taxon>
        <taxon>Bacillota</taxon>
        <taxon>Bacilli</taxon>
        <taxon>Bacillales</taxon>
        <taxon>Bacillaceae</taxon>
        <taxon>Bacillus</taxon>
        <taxon>Bacillus cereus group</taxon>
    </lineage>
</organism>